<evidence type="ECO:0000313" key="11">
    <source>
        <dbReference type="EMBL" id="TCP68152.1"/>
    </source>
</evidence>
<accession>A0A4R2RUV6</accession>
<reference evidence="11 12" key="1">
    <citation type="submission" date="2019-03" db="EMBL/GenBank/DDBJ databases">
        <title>Genomic Encyclopedia of Type Strains, Phase IV (KMG-IV): sequencing the most valuable type-strain genomes for metagenomic binning, comparative biology and taxonomic classification.</title>
        <authorList>
            <person name="Goeker M."/>
        </authorList>
    </citation>
    <scope>NUCLEOTIDE SEQUENCE [LARGE SCALE GENOMIC DNA]</scope>
    <source>
        <strain evidence="11 12">DSM 11170</strain>
    </source>
</reference>
<dbReference type="NCBIfam" id="TIGR00690">
    <property type="entry name" value="rpoZ"/>
    <property type="match status" value="1"/>
</dbReference>
<dbReference type="Gene3D" id="3.90.940.10">
    <property type="match status" value="1"/>
</dbReference>
<dbReference type="Proteomes" id="UP000294813">
    <property type="component" value="Unassembled WGS sequence"/>
</dbReference>
<dbReference type="PANTHER" id="PTHR34476">
    <property type="entry name" value="DNA-DIRECTED RNA POLYMERASE SUBUNIT OMEGA"/>
    <property type="match status" value="1"/>
</dbReference>
<comment type="function">
    <text evidence="10">Promotes RNA polymerase assembly. Latches the N- and C-terminal regions of the beta' subunit thereby facilitating its interaction with the beta and alpha subunits.</text>
</comment>
<dbReference type="InterPro" id="IPR003716">
    <property type="entry name" value="DNA-dir_RNA_pol_omega"/>
</dbReference>
<keyword evidence="5 10" id="KW-0808">Transferase</keyword>
<evidence type="ECO:0000256" key="1">
    <source>
        <dbReference type="ARBA" id="ARBA00006711"/>
    </source>
</evidence>
<comment type="similarity">
    <text evidence="1 10">Belongs to the RNA polymerase subunit omega family.</text>
</comment>
<dbReference type="SMART" id="SM01409">
    <property type="entry name" value="RNA_pol_Rpb6"/>
    <property type="match status" value="1"/>
</dbReference>
<dbReference type="EMBL" id="SLXT01000004">
    <property type="protein sequence ID" value="TCP68152.1"/>
    <property type="molecule type" value="Genomic_DNA"/>
</dbReference>
<dbReference type="InterPro" id="IPR036161">
    <property type="entry name" value="RPB6/omega-like_sf"/>
</dbReference>
<evidence type="ECO:0000256" key="9">
    <source>
        <dbReference type="ARBA" id="ARBA00048552"/>
    </source>
</evidence>
<evidence type="ECO:0000256" key="10">
    <source>
        <dbReference type="HAMAP-Rule" id="MF_00366"/>
    </source>
</evidence>
<dbReference type="SUPFAM" id="SSF63562">
    <property type="entry name" value="RPB6/omega subunit-like"/>
    <property type="match status" value="1"/>
</dbReference>
<evidence type="ECO:0000256" key="8">
    <source>
        <dbReference type="ARBA" id="ARBA00029924"/>
    </source>
</evidence>
<keyword evidence="4 10" id="KW-0240">DNA-directed RNA polymerase</keyword>
<dbReference type="Pfam" id="PF01192">
    <property type="entry name" value="RNA_pol_Rpb6"/>
    <property type="match status" value="1"/>
</dbReference>
<evidence type="ECO:0000313" key="12">
    <source>
        <dbReference type="Proteomes" id="UP000294813"/>
    </source>
</evidence>
<protein>
    <recommendedName>
        <fullName evidence="3 10">DNA-directed RNA polymerase subunit omega</fullName>
        <shortName evidence="10">RNAP omega subunit</shortName>
        <ecNumber evidence="2 10">2.7.7.6</ecNumber>
    </recommendedName>
    <alternativeName>
        <fullName evidence="10">RNA polymerase omega subunit</fullName>
    </alternativeName>
    <alternativeName>
        <fullName evidence="8 10">Transcriptase subunit omega</fullName>
    </alternativeName>
</protein>
<evidence type="ECO:0000256" key="6">
    <source>
        <dbReference type="ARBA" id="ARBA00022695"/>
    </source>
</evidence>
<keyword evidence="7 10" id="KW-0804">Transcription</keyword>
<keyword evidence="12" id="KW-1185">Reference proteome</keyword>
<dbReference type="HAMAP" id="MF_00366">
    <property type="entry name" value="RNApol_bact_RpoZ"/>
    <property type="match status" value="1"/>
</dbReference>
<name>A0A4R2RUV6_9FIRM</name>
<dbReference type="AlphaFoldDB" id="A0A4R2RUV6"/>
<dbReference type="OrthoDB" id="9815459at2"/>
<dbReference type="GO" id="GO:0000428">
    <property type="term" value="C:DNA-directed RNA polymerase complex"/>
    <property type="evidence" value="ECO:0007669"/>
    <property type="project" value="UniProtKB-KW"/>
</dbReference>
<evidence type="ECO:0000256" key="5">
    <source>
        <dbReference type="ARBA" id="ARBA00022679"/>
    </source>
</evidence>
<dbReference type="InterPro" id="IPR006110">
    <property type="entry name" value="Pol_omega/Rpo6/RPB6"/>
</dbReference>
<sequence>MNKPSLDHLMERVDSKYTLVVLAAKRARELMDHAQPMITTTKSMKPVSIALREIEEGKLNYEQPQGGLK</sequence>
<dbReference type="RefSeq" id="WP_131918181.1">
    <property type="nucleotide sequence ID" value="NZ_JAOQNU010000004.1"/>
</dbReference>
<dbReference type="GO" id="GO:0003677">
    <property type="term" value="F:DNA binding"/>
    <property type="evidence" value="ECO:0007669"/>
    <property type="project" value="UniProtKB-UniRule"/>
</dbReference>
<comment type="catalytic activity">
    <reaction evidence="9 10">
        <text>RNA(n) + a ribonucleoside 5'-triphosphate = RNA(n+1) + diphosphate</text>
        <dbReference type="Rhea" id="RHEA:21248"/>
        <dbReference type="Rhea" id="RHEA-COMP:14527"/>
        <dbReference type="Rhea" id="RHEA-COMP:17342"/>
        <dbReference type="ChEBI" id="CHEBI:33019"/>
        <dbReference type="ChEBI" id="CHEBI:61557"/>
        <dbReference type="ChEBI" id="CHEBI:140395"/>
        <dbReference type="EC" id="2.7.7.6"/>
    </reaction>
</comment>
<evidence type="ECO:0000256" key="2">
    <source>
        <dbReference type="ARBA" id="ARBA00012418"/>
    </source>
</evidence>
<evidence type="ECO:0000256" key="7">
    <source>
        <dbReference type="ARBA" id="ARBA00023163"/>
    </source>
</evidence>
<comment type="subunit">
    <text evidence="10">The RNAP catalytic core consists of 2 alpha, 1 beta, 1 beta' and 1 omega subunit. When a sigma factor is associated with the core the holoenzyme is formed, which can initiate transcription.</text>
</comment>
<evidence type="ECO:0000256" key="4">
    <source>
        <dbReference type="ARBA" id="ARBA00022478"/>
    </source>
</evidence>
<keyword evidence="6 10" id="KW-0548">Nucleotidyltransferase</keyword>
<evidence type="ECO:0000256" key="3">
    <source>
        <dbReference type="ARBA" id="ARBA00013725"/>
    </source>
</evidence>
<dbReference type="GO" id="GO:0006351">
    <property type="term" value="P:DNA-templated transcription"/>
    <property type="evidence" value="ECO:0007669"/>
    <property type="project" value="UniProtKB-UniRule"/>
</dbReference>
<dbReference type="GO" id="GO:0003899">
    <property type="term" value="F:DNA-directed RNA polymerase activity"/>
    <property type="evidence" value="ECO:0007669"/>
    <property type="project" value="UniProtKB-UniRule"/>
</dbReference>
<proteinExistence type="inferred from homology"/>
<organism evidence="11 12">
    <name type="scientific">Heliophilum fasciatum</name>
    <dbReference type="NCBI Taxonomy" id="35700"/>
    <lineage>
        <taxon>Bacteria</taxon>
        <taxon>Bacillati</taxon>
        <taxon>Bacillota</taxon>
        <taxon>Clostridia</taxon>
        <taxon>Eubacteriales</taxon>
        <taxon>Heliobacteriaceae</taxon>
        <taxon>Heliophilum</taxon>
    </lineage>
</organism>
<dbReference type="EC" id="2.7.7.6" evidence="2 10"/>
<gene>
    <name evidence="10" type="primary">rpoZ</name>
    <name evidence="11" type="ORF">EDD73_10454</name>
</gene>
<dbReference type="PANTHER" id="PTHR34476:SF1">
    <property type="entry name" value="DNA-DIRECTED RNA POLYMERASE SUBUNIT OMEGA"/>
    <property type="match status" value="1"/>
</dbReference>
<comment type="caution">
    <text evidence="11">The sequence shown here is derived from an EMBL/GenBank/DDBJ whole genome shotgun (WGS) entry which is preliminary data.</text>
</comment>